<dbReference type="Proteomes" id="UP001592581">
    <property type="component" value="Unassembled WGS sequence"/>
</dbReference>
<dbReference type="PRINTS" id="PR00038">
    <property type="entry name" value="HTHLUXR"/>
</dbReference>
<keyword evidence="2" id="KW-0067">ATP-binding</keyword>
<keyword evidence="1" id="KW-0547">Nucleotide-binding</keyword>
<evidence type="ECO:0000256" key="1">
    <source>
        <dbReference type="ARBA" id="ARBA00022741"/>
    </source>
</evidence>
<dbReference type="PANTHER" id="PTHR16305">
    <property type="entry name" value="TESTICULAR SOLUBLE ADENYLYL CYCLASE"/>
    <property type="match status" value="1"/>
</dbReference>
<gene>
    <name evidence="4" type="ORF">ABUW04_11895</name>
</gene>
<dbReference type="PROSITE" id="PS50043">
    <property type="entry name" value="HTH_LUXR_2"/>
    <property type="match status" value="1"/>
</dbReference>
<name>A0ABV6XL69_9ACTN</name>
<evidence type="ECO:0000256" key="2">
    <source>
        <dbReference type="ARBA" id="ARBA00022840"/>
    </source>
</evidence>
<dbReference type="InterPro" id="IPR041664">
    <property type="entry name" value="AAA_16"/>
</dbReference>
<dbReference type="SUPFAM" id="SSF52540">
    <property type="entry name" value="P-loop containing nucleoside triphosphate hydrolases"/>
    <property type="match status" value="1"/>
</dbReference>
<sequence>MAVRGARAGTVRPLLGRSAEREAIGQLLEAVRDGRSGVLVLVGEAGIGKTRLLDHAAAQAVGVQLTRIAGVEIEQPLGYGALHRILRPHLHRVDQLPAGQRAALNAAFGLADAAPVDRHLVGLAALTLLAAVASELPLLCLIDDVHWLDRESAETLAFVARRLYADSLGLIFAVRDDFQGDGLFGAVPSLRVEGLPAGDARQLLSLVAPGHLDPVVADRVVAGTGGNPLALIELGAHLGVEQLAGVVPMPEPLPVGALLVEHFRQSVAALPSDTRTLLLLIAAAPTDDRAVIWRAAGVLGLSAAAAAAAVQAGILRQGTTVDFRHPLIRSSVYAAASAEDRRRIHAALAAASDPDRVPDRRAWHRAEAAAGPDEEVAADLEAASDLARARGGYSAQALFLSKSADLTSEPTKRAERYLAAAQAHLTAGDHAPVLPLLDLAAPALHHPATRARALRIRASAELFNTRNDRVPAMMLGAVAELADTDGRMTRDLLYEAMHAAVIARDPMYRTTMAEVAGAVLAAPHDPDPQEWSPDQLVQGLALRAARGYGSSVTTMQAALAGLRTAAELRDMATPFSILVSIAAIDVWDIEAYVEVVGRLAAVDRGQGALYGLSLAVSNLASTEIWNGRLAAADALYSEADDYAEAIGLKTQKDLNRALLYAWMGRDEDVRTTVAMMDAVADTYGLGLLRQLALHALCILDLGARRYDQALRHALLSYHEDAPSLGNLMLPLLVEAAVRAGDRHSATLALQRLEDRAQLVGTPWALGLLARSRALMGEDAGAEEQYQESIALLGKVPLAAEQARSRLLFGEWLRRRKRRAEARTQLRAAYESFDAWGAALFAERARSELLATGAVARRRSTGSGFELTGQERQVALLAASGLTNAEVASRLFITTSTVEFHLNKVFRKLGITSRRRIAEALGRTGTAGDAEPS</sequence>
<protein>
    <submittedName>
        <fullName evidence="4">AAA family ATPase</fullName>
    </submittedName>
</protein>
<dbReference type="PANTHER" id="PTHR16305:SF35">
    <property type="entry name" value="TRANSCRIPTIONAL ACTIVATOR DOMAIN"/>
    <property type="match status" value="1"/>
</dbReference>
<dbReference type="InterPro" id="IPR027417">
    <property type="entry name" value="P-loop_NTPase"/>
</dbReference>
<proteinExistence type="predicted"/>
<dbReference type="Pfam" id="PF13191">
    <property type="entry name" value="AAA_16"/>
    <property type="match status" value="1"/>
</dbReference>
<dbReference type="EMBL" id="JBEUKS010000003">
    <property type="protein sequence ID" value="MFC1438965.1"/>
    <property type="molecule type" value="Genomic_DNA"/>
</dbReference>
<comment type="caution">
    <text evidence="4">The sequence shown here is derived from an EMBL/GenBank/DDBJ whole genome shotgun (WGS) entry which is preliminary data.</text>
</comment>
<dbReference type="Pfam" id="PF00196">
    <property type="entry name" value="GerE"/>
    <property type="match status" value="1"/>
</dbReference>
<dbReference type="SMART" id="SM00421">
    <property type="entry name" value="HTH_LUXR"/>
    <property type="match status" value="1"/>
</dbReference>
<dbReference type="SUPFAM" id="SSF46894">
    <property type="entry name" value="C-terminal effector domain of the bipartite response regulators"/>
    <property type="match status" value="1"/>
</dbReference>
<dbReference type="Gene3D" id="1.10.10.10">
    <property type="entry name" value="Winged helix-like DNA-binding domain superfamily/Winged helix DNA-binding domain"/>
    <property type="match status" value="1"/>
</dbReference>
<dbReference type="RefSeq" id="WP_380564483.1">
    <property type="nucleotide sequence ID" value="NZ_JBEUKS010000003.1"/>
</dbReference>
<dbReference type="Gene3D" id="3.40.50.300">
    <property type="entry name" value="P-loop containing nucleotide triphosphate hydrolases"/>
    <property type="match status" value="1"/>
</dbReference>
<evidence type="ECO:0000313" key="5">
    <source>
        <dbReference type="Proteomes" id="UP001592581"/>
    </source>
</evidence>
<dbReference type="InterPro" id="IPR000792">
    <property type="entry name" value="Tscrpt_reg_LuxR_C"/>
</dbReference>
<evidence type="ECO:0000313" key="4">
    <source>
        <dbReference type="EMBL" id="MFC1438965.1"/>
    </source>
</evidence>
<dbReference type="InterPro" id="IPR016032">
    <property type="entry name" value="Sig_transdc_resp-reg_C-effctor"/>
</dbReference>
<organism evidence="4 5">
    <name type="scientific">Streptacidiphilus jeojiensis</name>
    <dbReference type="NCBI Taxonomy" id="3229225"/>
    <lineage>
        <taxon>Bacteria</taxon>
        <taxon>Bacillati</taxon>
        <taxon>Actinomycetota</taxon>
        <taxon>Actinomycetes</taxon>
        <taxon>Kitasatosporales</taxon>
        <taxon>Streptomycetaceae</taxon>
        <taxon>Streptacidiphilus</taxon>
    </lineage>
</organism>
<evidence type="ECO:0000259" key="3">
    <source>
        <dbReference type="PROSITE" id="PS50043"/>
    </source>
</evidence>
<keyword evidence="5" id="KW-1185">Reference proteome</keyword>
<accession>A0ABV6XL69</accession>
<dbReference type="CDD" id="cd06170">
    <property type="entry name" value="LuxR_C_like"/>
    <property type="match status" value="1"/>
</dbReference>
<feature type="domain" description="HTH luxR-type" evidence="3">
    <location>
        <begin position="859"/>
        <end position="924"/>
    </location>
</feature>
<reference evidence="4 5" key="1">
    <citation type="submission" date="2024-06" db="EMBL/GenBank/DDBJ databases">
        <authorList>
            <person name="Lee S.D."/>
        </authorList>
    </citation>
    <scope>NUCLEOTIDE SEQUENCE [LARGE SCALE GENOMIC DNA]</scope>
    <source>
        <strain evidence="4 5">N1-10</strain>
    </source>
</reference>
<dbReference type="InterPro" id="IPR036388">
    <property type="entry name" value="WH-like_DNA-bd_sf"/>
</dbReference>